<evidence type="ECO:0000256" key="9">
    <source>
        <dbReference type="ARBA" id="ARBA00023136"/>
    </source>
</evidence>
<comment type="caution">
    <text evidence="12">The sequence shown here is derived from an EMBL/GenBank/DDBJ whole genome shotgun (WGS) entry which is preliminary data.</text>
</comment>
<evidence type="ECO:0000256" key="5">
    <source>
        <dbReference type="ARBA" id="ARBA00022748"/>
    </source>
</evidence>
<gene>
    <name evidence="10 12" type="primary">ccmE</name>
    <name evidence="10" type="synonym">cycJ</name>
    <name evidence="12" type="ORF">DY251_03660</name>
</gene>
<comment type="subcellular location">
    <subcellularLocation>
        <location evidence="10">Cell membrane</location>
        <topology evidence="10">Single-pass type II membrane protein</topology>
    </subcellularLocation>
    <subcellularLocation>
        <location evidence="1">Membrane</location>
    </subcellularLocation>
</comment>
<dbReference type="PANTHER" id="PTHR34128">
    <property type="entry name" value="CYTOCHROME C-TYPE BIOGENESIS PROTEIN CCME HOMOLOG, MITOCHONDRIAL"/>
    <property type="match status" value="1"/>
</dbReference>
<keyword evidence="9 10" id="KW-0472">Membrane</keyword>
<evidence type="ECO:0000256" key="8">
    <source>
        <dbReference type="ARBA" id="ARBA00023004"/>
    </source>
</evidence>
<feature type="topological domain" description="Extracellular" evidence="10">
    <location>
        <begin position="29"/>
        <end position="152"/>
    </location>
</feature>
<dbReference type="InterPro" id="IPR004329">
    <property type="entry name" value="CcmE"/>
</dbReference>
<evidence type="ECO:0000256" key="3">
    <source>
        <dbReference type="ARBA" id="ARBA00022692"/>
    </source>
</evidence>
<dbReference type="HAMAP" id="MF_01959">
    <property type="entry name" value="CcmE"/>
    <property type="match status" value="1"/>
</dbReference>
<sequence length="152" mass="16448">MTRKQKRMTVIFGGLGFLALAAALTFYALGQRASYFYMPVDLQTAQLAPGQRIRLGGLVESGSIVRGEGTTVRFAVTDHENTVKVTYTGILPDLFREDQGVITEGSFGSDGVFVADSVLAKHDENYMPKEVADSLKKKGLFVPDETKPAPGS</sequence>
<feature type="topological domain" description="Cytoplasmic" evidence="10">
    <location>
        <begin position="1"/>
        <end position="7"/>
    </location>
</feature>
<organism evidence="12 13">
    <name type="scientific">Mesorhizobium denitrificans</name>
    <dbReference type="NCBI Taxonomy" id="2294114"/>
    <lineage>
        <taxon>Bacteria</taxon>
        <taxon>Pseudomonadati</taxon>
        <taxon>Pseudomonadota</taxon>
        <taxon>Alphaproteobacteria</taxon>
        <taxon>Hyphomicrobiales</taxon>
        <taxon>Phyllobacteriaceae</taxon>
        <taxon>Mesorhizobium</taxon>
    </lineage>
</organism>
<dbReference type="GO" id="GO:0017004">
    <property type="term" value="P:cytochrome complex assembly"/>
    <property type="evidence" value="ECO:0007669"/>
    <property type="project" value="UniProtKB-KW"/>
</dbReference>
<evidence type="ECO:0000256" key="6">
    <source>
        <dbReference type="ARBA" id="ARBA00022968"/>
    </source>
</evidence>
<evidence type="ECO:0000313" key="13">
    <source>
        <dbReference type="Proteomes" id="UP000262379"/>
    </source>
</evidence>
<keyword evidence="2 10" id="KW-0349">Heme</keyword>
<evidence type="ECO:0000256" key="4">
    <source>
        <dbReference type="ARBA" id="ARBA00022723"/>
    </source>
</evidence>
<evidence type="ECO:0000256" key="2">
    <source>
        <dbReference type="ARBA" id="ARBA00022617"/>
    </source>
</evidence>
<dbReference type="SUPFAM" id="SSF82093">
    <property type="entry name" value="Heme chaperone CcmE"/>
    <property type="match status" value="1"/>
</dbReference>
<dbReference type="Proteomes" id="UP000262379">
    <property type="component" value="Unassembled WGS sequence"/>
</dbReference>
<comment type="similarity">
    <text evidence="10">Belongs to the CcmE/CycJ family.</text>
</comment>
<dbReference type="EMBL" id="QURN01000003">
    <property type="protein sequence ID" value="RFC68745.1"/>
    <property type="molecule type" value="Genomic_DNA"/>
</dbReference>
<evidence type="ECO:0000256" key="10">
    <source>
        <dbReference type="HAMAP-Rule" id="MF_01959"/>
    </source>
</evidence>
<comment type="function">
    <text evidence="10">Heme chaperone required for the biogenesis of c-type cytochromes. Transiently binds heme delivered by CcmC and transfers the heme to apo-cytochromes in a process facilitated by CcmF and CcmH.</text>
</comment>
<dbReference type="NCBIfam" id="NF009731">
    <property type="entry name" value="PRK13254.1-5"/>
    <property type="match status" value="1"/>
</dbReference>
<feature type="binding site" description="covalent" evidence="10 11">
    <location>
        <position position="122"/>
    </location>
    <ligand>
        <name>heme</name>
        <dbReference type="ChEBI" id="CHEBI:30413"/>
    </ligand>
</feature>
<keyword evidence="7 10" id="KW-1133">Transmembrane helix</keyword>
<feature type="binding site" description="axial binding residue" evidence="10 11">
    <location>
        <position position="126"/>
    </location>
    <ligand>
        <name>heme</name>
        <dbReference type="ChEBI" id="CHEBI:30413"/>
    </ligand>
    <ligandPart>
        <name>Fe</name>
        <dbReference type="ChEBI" id="CHEBI:18248"/>
    </ligandPart>
</feature>
<dbReference type="InterPro" id="IPR036127">
    <property type="entry name" value="CcmE-like_sf"/>
</dbReference>
<keyword evidence="13" id="KW-1185">Reference proteome</keyword>
<dbReference type="GO" id="GO:0020037">
    <property type="term" value="F:heme binding"/>
    <property type="evidence" value="ECO:0007669"/>
    <property type="project" value="InterPro"/>
</dbReference>
<dbReference type="NCBIfam" id="NF009727">
    <property type="entry name" value="PRK13254.1-1"/>
    <property type="match status" value="1"/>
</dbReference>
<dbReference type="Gene3D" id="2.40.50.140">
    <property type="entry name" value="Nucleic acid-binding proteins"/>
    <property type="match status" value="1"/>
</dbReference>
<protein>
    <recommendedName>
        <fullName evidence="10">Cytochrome c-type biogenesis protein CcmE</fullName>
    </recommendedName>
    <alternativeName>
        <fullName evidence="10">Cytochrome c maturation protein E</fullName>
    </alternativeName>
    <alternativeName>
        <fullName evidence="10">Heme chaperone CcmE</fullName>
    </alternativeName>
</protein>
<keyword evidence="4 10" id="KW-0479">Metal-binding</keyword>
<dbReference type="RefSeq" id="WP_116622513.1">
    <property type="nucleotide sequence ID" value="NZ_QURN01000003.1"/>
</dbReference>
<keyword evidence="10" id="KW-1003">Cell membrane</keyword>
<dbReference type="InterPro" id="IPR012340">
    <property type="entry name" value="NA-bd_OB-fold"/>
</dbReference>
<dbReference type="PANTHER" id="PTHR34128:SF2">
    <property type="entry name" value="CYTOCHROME C-TYPE BIOGENESIS PROTEIN CCME HOMOLOG, MITOCHONDRIAL"/>
    <property type="match status" value="1"/>
</dbReference>
<dbReference type="GO" id="GO:0005886">
    <property type="term" value="C:plasma membrane"/>
    <property type="evidence" value="ECO:0007669"/>
    <property type="project" value="UniProtKB-SubCell"/>
</dbReference>
<evidence type="ECO:0000256" key="1">
    <source>
        <dbReference type="ARBA" id="ARBA00004370"/>
    </source>
</evidence>
<keyword evidence="6 10" id="KW-0735">Signal-anchor</keyword>
<reference evidence="13" key="1">
    <citation type="submission" date="2018-08" db="EMBL/GenBank/DDBJ databases">
        <authorList>
            <person name="Im W.T."/>
        </authorList>
    </citation>
    <scope>NUCLEOTIDE SEQUENCE [LARGE SCALE GENOMIC DNA]</scope>
    <source>
        <strain evidence="13">LA-28</strain>
    </source>
</reference>
<dbReference type="AlphaFoldDB" id="A0A371XHM4"/>
<keyword evidence="3 10" id="KW-0812">Transmembrane</keyword>
<dbReference type="GO" id="GO:0046872">
    <property type="term" value="F:metal ion binding"/>
    <property type="evidence" value="ECO:0007669"/>
    <property type="project" value="UniProtKB-KW"/>
</dbReference>
<dbReference type="Pfam" id="PF03100">
    <property type="entry name" value="CcmE"/>
    <property type="match status" value="1"/>
</dbReference>
<keyword evidence="5 10" id="KW-0201">Cytochrome c-type biogenesis</keyword>
<evidence type="ECO:0000256" key="11">
    <source>
        <dbReference type="PIRSR" id="PIRSR604329-50"/>
    </source>
</evidence>
<evidence type="ECO:0000256" key="7">
    <source>
        <dbReference type="ARBA" id="ARBA00022989"/>
    </source>
</evidence>
<evidence type="ECO:0000313" key="12">
    <source>
        <dbReference type="EMBL" id="RFC68745.1"/>
    </source>
</evidence>
<accession>A0A371XHM4</accession>
<name>A0A371XHM4_9HYPH</name>
<dbReference type="GO" id="GO:0017003">
    <property type="term" value="P:protein-heme linkage"/>
    <property type="evidence" value="ECO:0007669"/>
    <property type="project" value="UniProtKB-UniRule"/>
</dbReference>
<keyword evidence="8 10" id="KW-0408">Iron</keyword>
<proteinExistence type="inferred from homology"/>